<feature type="region of interest" description="Disordered" evidence="1">
    <location>
        <begin position="488"/>
        <end position="509"/>
    </location>
</feature>
<dbReference type="AlphaFoldDB" id="O44881"/>
<evidence type="ECO:0000313" key="4">
    <source>
        <dbReference type="WormBase" id="T24E12.10"/>
    </source>
</evidence>
<dbReference type="PaxDb" id="6239-T24E12.10"/>
<feature type="region of interest" description="Disordered" evidence="1">
    <location>
        <begin position="530"/>
        <end position="554"/>
    </location>
</feature>
<dbReference type="Proteomes" id="UP000001940">
    <property type="component" value="Chromosome II"/>
</dbReference>
<organism evidence="2 3">
    <name type="scientific">Caenorhabditis elegans</name>
    <dbReference type="NCBI Taxonomy" id="6239"/>
    <lineage>
        <taxon>Eukaryota</taxon>
        <taxon>Metazoa</taxon>
        <taxon>Ecdysozoa</taxon>
        <taxon>Nematoda</taxon>
        <taxon>Chromadorea</taxon>
        <taxon>Rhabditida</taxon>
        <taxon>Rhabditina</taxon>
        <taxon>Rhabditomorpha</taxon>
        <taxon>Rhabditoidea</taxon>
        <taxon>Rhabditidae</taxon>
        <taxon>Peloderinae</taxon>
        <taxon>Caenorhabditis</taxon>
    </lineage>
</organism>
<evidence type="ECO:0000256" key="1">
    <source>
        <dbReference type="SAM" id="MobiDB-lite"/>
    </source>
</evidence>
<feature type="region of interest" description="Disordered" evidence="1">
    <location>
        <begin position="275"/>
        <end position="295"/>
    </location>
</feature>
<dbReference type="KEGG" id="cel:CELE_T24E12.10"/>
<feature type="compositionally biased region" description="Acidic residues" evidence="1">
    <location>
        <begin position="358"/>
        <end position="367"/>
    </location>
</feature>
<protein>
    <submittedName>
        <fullName evidence="2">BRCT domain-containing protein</fullName>
    </submittedName>
</protein>
<dbReference type="STRING" id="6239.T24E12.10.1"/>
<feature type="compositionally biased region" description="Basic and acidic residues" evidence="1">
    <location>
        <begin position="230"/>
        <end position="241"/>
    </location>
</feature>
<dbReference type="EMBL" id="BX284602">
    <property type="protein sequence ID" value="CCD69336.2"/>
    <property type="molecule type" value="Genomic_DNA"/>
</dbReference>
<evidence type="ECO:0000313" key="3">
    <source>
        <dbReference type="Proteomes" id="UP000001940"/>
    </source>
</evidence>
<feature type="region of interest" description="Disordered" evidence="1">
    <location>
        <begin position="1130"/>
        <end position="1195"/>
    </location>
</feature>
<dbReference type="HOGENOM" id="CLU_260113_0_0_1"/>
<dbReference type="OrthoDB" id="5911505at2759"/>
<feature type="region of interest" description="Disordered" evidence="1">
    <location>
        <begin position="40"/>
        <end position="65"/>
    </location>
</feature>
<feature type="region of interest" description="Disordered" evidence="1">
    <location>
        <begin position="590"/>
        <end position="610"/>
    </location>
</feature>
<feature type="region of interest" description="Disordered" evidence="1">
    <location>
        <begin position="202"/>
        <end position="253"/>
    </location>
</feature>
<reference evidence="2 3" key="1">
    <citation type="journal article" date="1998" name="Science">
        <title>Genome sequence of the nematode C. elegans: a platform for investigating biology.</title>
        <authorList>
            <consortium name="The C. elegans sequencing consortium"/>
            <person name="Sulson J.E."/>
            <person name="Waterston R."/>
        </authorList>
    </citation>
    <scope>NUCLEOTIDE SEQUENCE [LARGE SCALE GENOMIC DNA]</scope>
    <source>
        <strain evidence="2 3">Bristol N2</strain>
    </source>
</reference>
<feature type="compositionally biased region" description="Polar residues" evidence="1">
    <location>
        <begin position="144"/>
        <end position="160"/>
    </location>
</feature>
<feature type="compositionally biased region" description="Basic residues" evidence="1">
    <location>
        <begin position="106"/>
        <end position="128"/>
    </location>
</feature>
<proteinExistence type="predicted"/>
<dbReference type="InParanoid" id="O44881"/>
<dbReference type="eggNOG" id="KOG1181">
    <property type="taxonomic scope" value="Eukaryota"/>
</dbReference>
<dbReference type="CTD" id="188866"/>
<sequence length="1318" mass="145847">MDPNHNPVEQDPVELATAAARDLNLNLVQGTAQENRLFEHGQNTEAPVEVQGAEPNQEMSQDANQGSLESEHKKVTFPGLDVYFSQIGELFKVSGILDAPIEPAPQKKKPNRVPNYKSKRKIQKKKKNIPVPTYTRSARRSTKSQRNLWQTNDVSSTSEATRIQEPIDWITLSDCDLDDDVPGESVAPLELAQNCDDVVAPIAEPSSSSANHEASLEPQEVSPLPEVQGDLEKDDHDHLLPDDSVEPQNGPTSLEVQGCEAEDGHDHEFCVNSVVPQEPSPSPEVQDDQTEDAQQFSVSSAVPIAPSIGKDDSQHEMSAEVQSMEPEVQADFAKDFHDHVSCVNSVVPHEPVNSQEVQDYEAEDDNDLSAQSVAPVAESFSSATTSEPQEIVEIQEHHAAHQLPAVSVATFAETSDNKATDEMSMEAPDDHQFSIHWVSNFEEISFSPDGYNSLMDPLETSQSPEVRDYVNEDGHDFCDSLIKPKELSQSTKVREAQAEDAAPSVSPNYEASLASDEALCEIVVEVQEDRQFSSSPASHDAPIEQQETSQSPENQYDIDEEAHHLSTQSVAPVKAFLANDETPHEISAEVHDNHQVESPEPSPSPDVQNGQAEIEQQYSADSAEPPLSESLKMAPVVEGRAAQQLSTVSDIPIAKPIPVKLSTETLLRQQGIPLNFPVHSIFPTTFHEALLNTCAGQPENQVEKQNFSFQAVPEMPSSAEVQGSQSGHQFFAHPVAEPAISAFVYNIYAQQMTQFKNLAINNIPGYSGAPVAKPSSYATANNNIFLEHQLAQQNTHQISGSLVGPLVGPPFSATANDAMPENQPAAQQNLFSHPYALLEQPPQKYQNLEQQLVRPVILSTQNLLFKPFQPLNNDQTLINQQIVNLPNFPKLLQVAVEHFDPGSASLSFVKKFFVKIETSESRKENFQLILEFGQTRSSPPSQVPYIPNSSVFVYMHREFNTASSCQEYRTQYFFIAGQRILFCFDVELQPLNWRFDRWKVDSSGRGAQISLHTCDTINFMGPAFPKTGYHTIRITKDMIYNFQKEFTYIFPECQIAGNRSTTPEEQGEQSSGPTISSDGNEAQLIPNSATSSEGSTSSVSPADAAFPPESTPFDHKIQTIPLLLSQFSTQGSSSFEPRRGVSSAPDHATSSRYCHKFGRPDAPGPSTLKRQSKTSPVKAKRKKNLPNGPHPLTPGTLEYNQRYAEALANHATCDANNNPFITIHTCLFSPTSEQPLPQLVRCPCNAFTLFTSYISKKRFVEGEQIPEWDAIKRENGAKFKAWNRMREILNEEFMSQIKKGYVRIDEEKHQQPGGKKKN</sequence>
<feature type="region of interest" description="Disordered" evidence="1">
    <location>
        <begin position="102"/>
        <end position="160"/>
    </location>
</feature>
<dbReference type="RefSeq" id="NP_494646.2">
    <property type="nucleotide sequence ID" value="NM_062245.2"/>
</dbReference>
<keyword evidence="3" id="KW-1185">Reference proteome</keyword>
<feature type="region of interest" description="Disordered" evidence="1">
    <location>
        <begin position="358"/>
        <end position="387"/>
    </location>
</feature>
<dbReference type="UCSC" id="T24E12.10">
    <property type="organism name" value="c. elegans"/>
</dbReference>
<dbReference type="AGR" id="WB:WBGene00020777"/>
<gene>
    <name evidence="2" type="ORF">CELE_T24E12.10</name>
    <name evidence="2 4" type="ORF">T24E12.10</name>
</gene>
<feature type="compositionally biased region" description="Basic and acidic residues" evidence="1">
    <location>
        <begin position="488"/>
        <end position="497"/>
    </location>
</feature>
<evidence type="ECO:0000313" key="2">
    <source>
        <dbReference type="EMBL" id="CCD69336.2"/>
    </source>
</evidence>
<dbReference type="GeneID" id="188866"/>
<feature type="compositionally biased region" description="Low complexity" evidence="1">
    <location>
        <begin position="1088"/>
        <end position="1100"/>
    </location>
</feature>
<accession>O44881</accession>
<feature type="region of interest" description="Disordered" evidence="1">
    <location>
        <begin position="1058"/>
        <end position="1113"/>
    </location>
</feature>
<dbReference type="WormBase" id="T24E12.10">
    <property type="protein sequence ID" value="CE47074"/>
    <property type="gene ID" value="WBGene00020777"/>
</dbReference>
<feature type="compositionally biased region" description="Polar residues" evidence="1">
    <location>
        <begin position="1058"/>
        <end position="1080"/>
    </location>
</feature>
<name>O44881_CAEEL</name>
<feature type="compositionally biased region" description="Polar residues" evidence="1">
    <location>
        <begin position="545"/>
        <end position="554"/>
    </location>
</feature>
<dbReference type="Bgee" id="WBGene00020777">
    <property type="expression patterns" value="Expressed in embryo and 3 other cell types or tissues"/>
</dbReference>